<keyword evidence="2" id="KW-1185">Reference proteome</keyword>
<organism evidence="1 2">
    <name type="scientific">Lentithecium fluviatile CBS 122367</name>
    <dbReference type="NCBI Taxonomy" id="1168545"/>
    <lineage>
        <taxon>Eukaryota</taxon>
        <taxon>Fungi</taxon>
        <taxon>Dikarya</taxon>
        <taxon>Ascomycota</taxon>
        <taxon>Pezizomycotina</taxon>
        <taxon>Dothideomycetes</taxon>
        <taxon>Pleosporomycetidae</taxon>
        <taxon>Pleosporales</taxon>
        <taxon>Massarineae</taxon>
        <taxon>Lentitheciaceae</taxon>
        <taxon>Lentithecium</taxon>
    </lineage>
</organism>
<proteinExistence type="predicted"/>
<accession>A0A6G1JMD8</accession>
<reference evidence="1" key="1">
    <citation type="journal article" date="2020" name="Stud. Mycol.">
        <title>101 Dothideomycetes genomes: a test case for predicting lifestyles and emergence of pathogens.</title>
        <authorList>
            <person name="Haridas S."/>
            <person name="Albert R."/>
            <person name="Binder M."/>
            <person name="Bloem J."/>
            <person name="Labutti K."/>
            <person name="Salamov A."/>
            <person name="Andreopoulos B."/>
            <person name="Baker S."/>
            <person name="Barry K."/>
            <person name="Bills G."/>
            <person name="Bluhm B."/>
            <person name="Cannon C."/>
            <person name="Castanera R."/>
            <person name="Culley D."/>
            <person name="Daum C."/>
            <person name="Ezra D."/>
            <person name="Gonzalez J."/>
            <person name="Henrissat B."/>
            <person name="Kuo A."/>
            <person name="Liang C."/>
            <person name="Lipzen A."/>
            <person name="Lutzoni F."/>
            <person name="Magnuson J."/>
            <person name="Mondo S."/>
            <person name="Nolan M."/>
            <person name="Ohm R."/>
            <person name="Pangilinan J."/>
            <person name="Park H.-J."/>
            <person name="Ramirez L."/>
            <person name="Alfaro M."/>
            <person name="Sun H."/>
            <person name="Tritt A."/>
            <person name="Yoshinaga Y."/>
            <person name="Zwiers L.-H."/>
            <person name="Turgeon B."/>
            <person name="Goodwin S."/>
            <person name="Spatafora J."/>
            <person name="Crous P."/>
            <person name="Grigoriev I."/>
        </authorList>
    </citation>
    <scope>NUCLEOTIDE SEQUENCE</scope>
    <source>
        <strain evidence="1">CBS 122367</strain>
    </source>
</reference>
<dbReference type="OrthoDB" id="3738063at2759"/>
<evidence type="ECO:0000313" key="2">
    <source>
        <dbReference type="Proteomes" id="UP000799291"/>
    </source>
</evidence>
<gene>
    <name evidence="1" type="ORF">K458DRAFT_381447</name>
</gene>
<evidence type="ECO:0000313" key="1">
    <source>
        <dbReference type="EMBL" id="KAF2691598.1"/>
    </source>
</evidence>
<dbReference type="Proteomes" id="UP000799291">
    <property type="component" value="Unassembled WGS sequence"/>
</dbReference>
<dbReference type="InterPro" id="IPR011333">
    <property type="entry name" value="SKP1/BTB/POZ_sf"/>
</dbReference>
<name>A0A6G1JMD8_9PLEO</name>
<dbReference type="Gene3D" id="3.30.710.10">
    <property type="entry name" value="Potassium Channel Kv1.1, Chain A"/>
    <property type="match status" value="1"/>
</dbReference>
<dbReference type="AlphaFoldDB" id="A0A6G1JMD8"/>
<protein>
    <submittedName>
        <fullName evidence="1">Uncharacterized protein</fullName>
    </submittedName>
</protein>
<dbReference type="EMBL" id="MU005569">
    <property type="protein sequence ID" value="KAF2691598.1"/>
    <property type="molecule type" value="Genomic_DNA"/>
</dbReference>
<sequence>MAASRHAARARQSGTASHRQIVAGVRALSTQQEFAEFVPANIAAVNAQHFASAANDESDFVILEGNMDAFCKVFKDKKGEAPKIKTEIFSLLPTHSPKDAEAVELLNEIKHIVGDNIKERPATQKSSARRSQEESPSTFILPTEALRSSLHYFHNALKPGWFDTDSRTLSLSDTEPAVFDLCARWIVTGDAGYEESGVDICQVTVWDFELTTDAWFLGDYLLSADFQNHCLGFLCFMNLRFDHLVQDDDLPEDEAYQATWQWGTSASVIIADMLATWG</sequence>